<accession>A0A8J3L002</accession>
<dbReference type="Proteomes" id="UP000630887">
    <property type="component" value="Unassembled WGS sequence"/>
</dbReference>
<dbReference type="EMBL" id="BONI01000062">
    <property type="protein sequence ID" value="GIG09298.1"/>
    <property type="molecule type" value="Genomic_DNA"/>
</dbReference>
<dbReference type="RefSeq" id="WP_203696118.1">
    <property type="nucleotide sequence ID" value="NZ_BAAALC010000057.1"/>
</dbReference>
<comment type="caution">
    <text evidence="2">The sequence shown here is derived from an EMBL/GenBank/DDBJ whole genome shotgun (WGS) entry which is preliminary data.</text>
</comment>
<keyword evidence="3" id="KW-1185">Reference proteome</keyword>
<reference evidence="2 3" key="1">
    <citation type="submission" date="2021-01" db="EMBL/GenBank/DDBJ databases">
        <title>Whole genome shotgun sequence of Catellatospora coxensis NBRC 107359.</title>
        <authorList>
            <person name="Komaki H."/>
            <person name="Tamura T."/>
        </authorList>
    </citation>
    <scope>NUCLEOTIDE SEQUENCE [LARGE SCALE GENOMIC DNA]</scope>
    <source>
        <strain evidence="2 3">NBRC 107359</strain>
    </source>
</reference>
<dbReference type="SUPFAM" id="SSF81296">
    <property type="entry name" value="E set domains"/>
    <property type="match status" value="1"/>
</dbReference>
<dbReference type="CDD" id="cd00102">
    <property type="entry name" value="IPT"/>
    <property type="match status" value="1"/>
</dbReference>
<dbReference type="Gene3D" id="2.60.40.10">
    <property type="entry name" value="Immunoglobulins"/>
    <property type="match status" value="1"/>
</dbReference>
<proteinExistence type="predicted"/>
<name>A0A8J3L002_9ACTN</name>
<dbReference type="InterPro" id="IPR013783">
    <property type="entry name" value="Ig-like_fold"/>
</dbReference>
<protein>
    <recommendedName>
        <fullName evidence="1">IPT/TIG domain-containing protein</fullName>
    </recommendedName>
</protein>
<evidence type="ECO:0000313" key="2">
    <source>
        <dbReference type="EMBL" id="GIG09298.1"/>
    </source>
</evidence>
<dbReference type="AlphaFoldDB" id="A0A8J3L002"/>
<evidence type="ECO:0000259" key="1">
    <source>
        <dbReference type="SMART" id="SM00429"/>
    </source>
</evidence>
<gene>
    <name evidence="2" type="ORF">Cco03nite_59980</name>
</gene>
<dbReference type="InterPro" id="IPR014756">
    <property type="entry name" value="Ig_E-set"/>
</dbReference>
<dbReference type="SMART" id="SM00429">
    <property type="entry name" value="IPT"/>
    <property type="match status" value="1"/>
</dbReference>
<dbReference type="Pfam" id="PF01833">
    <property type="entry name" value="TIG"/>
    <property type="match status" value="1"/>
</dbReference>
<sequence length="293" mass="32253">MPFTETFLCTPLPDGITGSKVRIAVLVSPRLGGDAADDLDNWPDVRDWPDIRPTWQVTIKQGDTEAVLTGTEVVPAAGYDDATWEQLFPHTMQVTPYVPVDRSEARIYSYPVAKVVEFVKELHTKVLTGSRTQFPTLTELQDDDVFKALKQALDPVNLGELQDRWSEGPEEDADDPFSAFAPLEFIYGSRPGSAPPPLPTEPPVVTNVDPDTGVVGGRTVVTITGENFFEPIRVFFGSNLATEVEVLDEETLKCRSPRAGFLDVEVDVRVETNRGASPVSPDAKFTYYVPGPR</sequence>
<evidence type="ECO:0000313" key="3">
    <source>
        <dbReference type="Proteomes" id="UP000630887"/>
    </source>
</evidence>
<dbReference type="GO" id="GO:0005975">
    <property type="term" value="P:carbohydrate metabolic process"/>
    <property type="evidence" value="ECO:0007669"/>
    <property type="project" value="UniProtKB-ARBA"/>
</dbReference>
<feature type="domain" description="IPT/TIG" evidence="1">
    <location>
        <begin position="202"/>
        <end position="288"/>
    </location>
</feature>
<dbReference type="InterPro" id="IPR002909">
    <property type="entry name" value="IPT_dom"/>
</dbReference>
<organism evidence="2 3">
    <name type="scientific">Catellatospora coxensis</name>
    <dbReference type="NCBI Taxonomy" id="310354"/>
    <lineage>
        <taxon>Bacteria</taxon>
        <taxon>Bacillati</taxon>
        <taxon>Actinomycetota</taxon>
        <taxon>Actinomycetes</taxon>
        <taxon>Micromonosporales</taxon>
        <taxon>Micromonosporaceae</taxon>
        <taxon>Catellatospora</taxon>
    </lineage>
</organism>